<sequence length="756" mass="84549">MAVLRMCYCWSSCVLVVLVLNLSSFARGVHGFRGSAQGFCSSVRTKYHGTSLQDQIPVQAVSGLSLEVCKATKETCCTSAVESALSVESRKQFDDALSDRLNPLAELMGGRRSTFDETFYKLFNMSKVDFDEMFHKTYGMNYRQNARVFDDLYSSLESYYRTGKPDITTQMNDFFKKFYQKMFVVLNSQYTFSEQYLSCVLEYMETLQPFGDVPHKFGISIKRSFVALRTFVRGLDLSASVVRNLLKVNPSVSCVRELMRLTHCSTCQGLPDVRPCLPYCLHVHTHCLHHLKDFSQEWKNFVEAMVDVGDRLLNSFNIENVVRPINLQISEAVMNFQTAGTNISNMIFQGCGQPSLGRLKRDADAAVSGAELSSKPPADLTALNLIDGDVDKDNDSHMKREVQREHYEHNGKWQRAGRRDQRRQEQGAGNGGGGNYYNNNSRPRGGEGRGRSGGGRVGPNGRMRYGNRSEGGRRRRPFSGTGRRMGGGELSPETLDFSPGRNSAGEASPSLNRVIREIKTKLQNSEHFLEELSPQLCGQIASTQNSSCWSGTQLGRSMDSSLPKLGPPKIQPWVHDQMYNLQKITKQLKLAALGRDIEWITEPRVNNDSPNDMEVSSGSGDWDDEEPSLHHGPPPSVRGHGHISNNRRKENYLPPDDEDGDMDGFSGDGYYGGTHGGDYRGTGYNYPPYEGSGSDDDYNFKKRNRNNYYAPGYNPNEPNYRDNAPPSGVAKEDMSLTKAITVYLIPAIIMYFGSIG</sequence>
<evidence type="ECO:0000256" key="8">
    <source>
        <dbReference type="ARBA" id="ARBA00023180"/>
    </source>
</evidence>
<evidence type="ECO:0000256" key="3">
    <source>
        <dbReference type="ARBA" id="ARBA00022475"/>
    </source>
</evidence>
<keyword evidence="7 12" id="KW-0472">Membrane</keyword>
<feature type="region of interest" description="Disordered" evidence="13">
    <location>
        <begin position="400"/>
        <end position="508"/>
    </location>
</feature>
<feature type="region of interest" description="Disordered" evidence="13">
    <location>
        <begin position="703"/>
        <end position="728"/>
    </location>
</feature>
<dbReference type="Pfam" id="PF01153">
    <property type="entry name" value="Glypican"/>
    <property type="match status" value="2"/>
</dbReference>
<dbReference type="GO" id="GO:0009966">
    <property type="term" value="P:regulation of signal transduction"/>
    <property type="evidence" value="ECO:0007669"/>
    <property type="project" value="InterPro"/>
</dbReference>
<dbReference type="GO" id="GO:0098552">
    <property type="term" value="C:side of membrane"/>
    <property type="evidence" value="ECO:0007669"/>
    <property type="project" value="UniProtKB-KW"/>
</dbReference>
<dbReference type="AlphaFoldDB" id="A0A6A7FU44"/>
<dbReference type="InterPro" id="IPR001863">
    <property type="entry name" value="Glypican"/>
</dbReference>
<evidence type="ECO:0000256" key="11">
    <source>
        <dbReference type="RuleBase" id="RU003518"/>
    </source>
</evidence>
<comment type="function">
    <text evidence="12">Cell surface proteoglycan.</text>
</comment>
<evidence type="ECO:0000256" key="5">
    <source>
        <dbReference type="ARBA" id="ARBA00022729"/>
    </source>
</evidence>
<dbReference type="PANTHER" id="PTHR10822">
    <property type="entry name" value="GLYPICAN"/>
    <property type="match status" value="1"/>
</dbReference>
<dbReference type="GO" id="GO:1905475">
    <property type="term" value="P:regulation of protein localization to membrane"/>
    <property type="evidence" value="ECO:0007669"/>
    <property type="project" value="TreeGrafter"/>
</dbReference>
<evidence type="ECO:0000256" key="1">
    <source>
        <dbReference type="ARBA" id="ARBA00004609"/>
    </source>
</evidence>
<keyword evidence="10 12" id="KW-0449">Lipoprotein</keyword>
<name>A0A6A7FU44_9CRUS</name>
<evidence type="ECO:0000313" key="15">
    <source>
        <dbReference type="EMBL" id="LAC22027.1"/>
    </source>
</evidence>
<keyword evidence="5 14" id="KW-0732">Signal</keyword>
<evidence type="ECO:0000256" key="4">
    <source>
        <dbReference type="ARBA" id="ARBA00022622"/>
    </source>
</evidence>
<evidence type="ECO:0000256" key="14">
    <source>
        <dbReference type="SAM" id="SignalP"/>
    </source>
</evidence>
<evidence type="ECO:0000256" key="2">
    <source>
        <dbReference type="ARBA" id="ARBA00010260"/>
    </source>
</evidence>
<dbReference type="GO" id="GO:0009986">
    <property type="term" value="C:cell surface"/>
    <property type="evidence" value="ECO:0007669"/>
    <property type="project" value="TreeGrafter"/>
</dbReference>
<evidence type="ECO:0000256" key="12">
    <source>
        <dbReference type="RuleBase" id="RU003519"/>
    </source>
</evidence>
<feature type="region of interest" description="Disordered" evidence="13">
    <location>
        <begin position="603"/>
        <end position="669"/>
    </location>
</feature>
<evidence type="ECO:0000256" key="10">
    <source>
        <dbReference type="ARBA" id="ARBA00023288"/>
    </source>
</evidence>
<evidence type="ECO:0000256" key="7">
    <source>
        <dbReference type="ARBA" id="ARBA00023136"/>
    </source>
</evidence>
<evidence type="ECO:0000256" key="9">
    <source>
        <dbReference type="ARBA" id="ARBA00023207"/>
    </source>
</evidence>
<dbReference type="GO" id="GO:0045202">
    <property type="term" value="C:synapse"/>
    <property type="evidence" value="ECO:0007669"/>
    <property type="project" value="TreeGrafter"/>
</dbReference>
<comment type="similarity">
    <text evidence="2 11">Belongs to the glypican family.</text>
</comment>
<proteinExistence type="evidence at transcript level"/>
<reference evidence="15" key="1">
    <citation type="submission" date="2017-11" db="EMBL/GenBank/DDBJ databases">
        <title>The sensing device of the deep-sea amphipod.</title>
        <authorList>
            <person name="Kobayashi H."/>
            <person name="Nagahama T."/>
            <person name="Arai W."/>
            <person name="Sasagawa Y."/>
            <person name="Umeda M."/>
            <person name="Hayashi T."/>
            <person name="Nikaido I."/>
            <person name="Watanabe H."/>
            <person name="Oguri K."/>
            <person name="Kitazato H."/>
            <person name="Fujioka K."/>
            <person name="Kido Y."/>
            <person name="Takami H."/>
        </authorList>
    </citation>
    <scope>NUCLEOTIDE SEQUENCE</scope>
    <source>
        <tissue evidence="15">Whole body</tissue>
    </source>
</reference>
<dbReference type="EMBL" id="IACT01002766">
    <property type="protein sequence ID" value="LAC22027.1"/>
    <property type="molecule type" value="mRNA"/>
</dbReference>
<keyword evidence="4 12" id="KW-0336">GPI-anchor</keyword>
<accession>A0A6A7FU44</accession>
<dbReference type="GO" id="GO:0005886">
    <property type="term" value="C:plasma membrane"/>
    <property type="evidence" value="ECO:0007669"/>
    <property type="project" value="UniProtKB-SubCell"/>
</dbReference>
<comment type="subcellular location">
    <subcellularLocation>
        <location evidence="1 12">Cell membrane</location>
        <topology evidence="1 12">Lipid-anchor</topology>
        <topology evidence="1 12">GPI-anchor</topology>
    </subcellularLocation>
</comment>
<dbReference type="GO" id="GO:0016477">
    <property type="term" value="P:cell migration"/>
    <property type="evidence" value="ECO:0007669"/>
    <property type="project" value="TreeGrafter"/>
</dbReference>
<evidence type="ECO:0000256" key="13">
    <source>
        <dbReference type="SAM" id="MobiDB-lite"/>
    </source>
</evidence>
<keyword evidence="3" id="KW-1003">Cell membrane</keyword>
<keyword evidence="9 12" id="KW-0357">Heparan sulfate</keyword>
<feature type="compositionally biased region" description="Basic and acidic residues" evidence="13">
    <location>
        <begin position="400"/>
        <end position="425"/>
    </location>
</feature>
<evidence type="ECO:0000256" key="6">
    <source>
        <dbReference type="ARBA" id="ARBA00022974"/>
    </source>
</evidence>
<feature type="signal peptide" evidence="14">
    <location>
        <begin position="1"/>
        <end position="31"/>
    </location>
</feature>
<organism evidence="15">
    <name type="scientific">Hirondellea gigas</name>
    <dbReference type="NCBI Taxonomy" id="1518452"/>
    <lineage>
        <taxon>Eukaryota</taxon>
        <taxon>Metazoa</taxon>
        <taxon>Ecdysozoa</taxon>
        <taxon>Arthropoda</taxon>
        <taxon>Crustacea</taxon>
        <taxon>Multicrustacea</taxon>
        <taxon>Malacostraca</taxon>
        <taxon>Eumalacostraca</taxon>
        <taxon>Peracarida</taxon>
        <taxon>Amphipoda</taxon>
        <taxon>Amphilochidea</taxon>
        <taxon>Lysianassida</taxon>
        <taxon>Lysianassidira</taxon>
        <taxon>Lysianassoidea</taxon>
        <taxon>Lysianassidae</taxon>
        <taxon>Hirondellea</taxon>
    </lineage>
</organism>
<dbReference type="GO" id="GO:0005576">
    <property type="term" value="C:extracellular region"/>
    <property type="evidence" value="ECO:0007669"/>
    <property type="project" value="TreeGrafter"/>
</dbReference>
<feature type="chain" id="PRO_5025409652" evidence="14">
    <location>
        <begin position="32"/>
        <end position="756"/>
    </location>
</feature>
<feature type="compositionally biased region" description="Polar residues" evidence="13">
    <location>
        <begin position="604"/>
        <end position="619"/>
    </location>
</feature>
<keyword evidence="6 12" id="KW-0654">Proteoglycan</keyword>
<dbReference type="PANTHER" id="PTHR10822:SF30">
    <property type="entry name" value="DALLY-LIKE, ISOFORM A"/>
    <property type="match status" value="1"/>
</dbReference>
<keyword evidence="8" id="KW-0325">Glycoprotein</keyword>
<protein>
    <submittedName>
        <fullName evidence="15">Glypican</fullName>
    </submittedName>
</protein>